<proteinExistence type="predicted"/>
<dbReference type="GO" id="GO:0016020">
    <property type="term" value="C:membrane"/>
    <property type="evidence" value="ECO:0007669"/>
    <property type="project" value="UniProtKB-SubCell"/>
</dbReference>
<feature type="transmembrane region" description="Helical" evidence="6">
    <location>
        <begin position="357"/>
        <end position="382"/>
    </location>
</feature>
<dbReference type="Pfam" id="PF07690">
    <property type="entry name" value="MFS_1"/>
    <property type="match status" value="1"/>
</dbReference>
<dbReference type="InterPro" id="IPR011701">
    <property type="entry name" value="MFS"/>
</dbReference>
<feature type="transmembrane region" description="Helical" evidence="6">
    <location>
        <begin position="166"/>
        <end position="187"/>
    </location>
</feature>
<sequence>MQILTKVKFKDLAPIVLVMLLLFVSTACANMLIPSYVSIQQEFNIPKALLAIPDAFFVLISAVFALLWGYWADRINRSKVLVAGAFSWTIGMILTAFSSSYLMLVVSRMLSGAGLGCVLPVGYSIIADAIPAEERSGWFGTLAILSSISNGIGQGLSSFLGPIFTWRFPFLLLSVISVIIIFILFFVKIPQRGASEDLLLDLVELNLEYSYRISKEELGTILRKKTNRYLIIQGFFSIIPGTVLVFFMTSMLMLNYFNLIPTQIQLQTATIFAGMIGVGYILGNIVFARLGDVLFRRNDKNRARLATICLILSIPFAIILLLSLKPINVTKLNINYPNPIPVKDLFSYVLRTIGGIFIAYPTYIIFFIFALFASMLGAGPVANRNAVMIDVNMPEHKGTSASFFKLSEQVGKGITLLISYTLISLLGNIYNMIFFSILFWIPAAILWYLASRNVESDMTYKARILSERKQVSLIDYIFELEIQIDRAIQKVQDSKYYIQTDIRKFNKLLDDALKIFKFCEREGESRSITNIEKKAHIMYLRVLLLKQETIRIYNDYNTQKLIFKEANSLENSLASDLREIYRRISEWEKSTFGEIQTYYEDAYLKIIEARLYRKKHLIKGLRKISEAVKIYERLKYLLNERLEIVEEKPELSEEESIVRDKEQELLEKCTKSLNATLKLKEEIEYAFKKLKEKGIYVEDLRKISALTQEYDINLYNVIVDTFKHDSETKNALIETLEKIDDIFNDYDKWKEIDLKVF</sequence>
<evidence type="ECO:0000256" key="3">
    <source>
        <dbReference type="ARBA" id="ARBA00022692"/>
    </source>
</evidence>
<evidence type="ECO:0000256" key="6">
    <source>
        <dbReference type="SAM" id="Phobius"/>
    </source>
</evidence>
<dbReference type="PANTHER" id="PTHR23505">
    <property type="entry name" value="SPINSTER"/>
    <property type="match status" value="1"/>
</dbReference>
<evidence type="ECO:0000256" key="5">
    <source>
        <dbReference type="ARBA" id="ARBA00023136"/>
    </source>
</evidence>
<evidence type="ECO:0000313" key="8">
    <source>
        <dbReference type="EMBL" id="KKN11529.1"/>
    </source>
</evidence>
<comment type="subcellular location">
    <subcellularLocation>
        <location evidence="1">Membrane</location>
        <topology evidence="1">Multi-pass membrane protein</topology>
    </subcellularLocation>
</comment>
<feature type="transmembrane region" description="Helical" evidence="6">
    <location>
        <begin position="12"/>
        <end position="36"/>
    </location>
</feature>
<keyword evidence="2" id="KW-0813">Transport</keyword>
<dbReference type="GO" id="GO:0022857">
    <property type="term" value="F:transmembrane transporter activity"/>
    <property type="evidence" value="ECO:0007669"/>
    <property type="project" value="InterPro"/>
</dbReference>
<evidence type="ECO:0000256" key="4">
    <source>
        <dbReference type="ARBA" id="ARBA00022989"/>
    </source>
</evidence>
<dbReference type="CDD" id="cd06174">
    <property type="entry name" value="MFS"/>
    <property type="match status" value="1"/>
</dbReference>
<dbReference type="InterPro" id="IPR020846">
    <property type="entry name" value="MFS_dom"/>
</dbReference>
<feature type="transmembrane region" description="Helical" evidence="6">
    <location>
        <begin position="269"/>
        <end position="291"/>
    </location>
</feature>
<dbReference type="AlphaFoldDB" id="A0A0F9N0Q3"/>
<feature type="transmembrane region" description="Helical" evidence="6">
    <location>
        <begin position="80"/>
        <end position="103"/>
    </location>
</feature>
<accession>A0A0F9N0Q3</accession>
<dbReference type="PROSITE" id="PS51257">
    <property type="entry name" value="PROKAR_LIPOPROTEIN"/>
    <property type="match status" value="1"/>
</dbReference>
<evidence type="ECO:0000256" key="1">
    <source>
        <dbReference type="ARBA" id="ARBA00004141"/>
    </source>
</evidence>
<dbReference type="PROSITE" id="PS50850">
    <property type="entry name" value="MFS"/>
    <property type="match status" value="1"/>
</dbReference>
<dbReference type="InterPro" id="IPR044770">
    <property type="entry name" value="MFS_spinster-like"/>
</dbReference>
<dbReference type="EMBL" id="LAZR01004125">
    <property type="protein sequence ID" value="KKN11529.1"/>
    <property type="molecule type" value="Genomic_DNA"/>
</dbReference>
<feature type="transmembrane region" description="Helical" evidence="6">
    <location>
        <begin position="48"/>
        <end position="68"/>
    </location>
</feature>
<dbReference type="SUPFAM" id="SSF103473">
    <property type="entry name" value="MFS general substrate transporter"/>
    <property type="match status" value="1"/>
</dbReference>
<feature type="transmembrane region" description="Helical" evidence="6">
    <location>
        <begin position="230"/>
        <end position="257"/>
    </location>
</feature>
<protein>
    <recommendedName>
        <fullName evidence="7">Major facilitator superfamily (MFS) profile domain-containing protein</fullName>
    </recommendedName>
</protein>
<keyword evidence="5 6" id="KW-0472">Membrane</keyword>
<name>A0A0F9N0Q3_9ZZZZ</name>
<reference evidence="8" key="1">
    <citation type="journal article" date="2015" name="Nature">
        <title>Complex archaea that bridge the gap between prokaryotes and eukaryotes.</title>
        <authorList>
            <person name="Spang A."/>
            <person name="Saw J.H."/>
            <person name="Jorgensen S.L."/>
            <person name="Zaremba-Niedzwiedzka K."/>
            <person name="Martijn J."/>
            <person name="Lind A.E."/>
            <person name="van Eijk R."/>
            <person name="Schleper C."/>
            <person name="Guy L."/>
            <person name="Ettema T.J."/>
        </authorList>
    </citation>
    <scope>NUCLEOTIDE SEQUENCE</scope>
</reference>
<dbReference type="InterPro" id="IPR036259">
    <property type="entry name" value="MFS_trans_sf"/>
</dbReference>
<organism evidence="8">
    <name type="scientific">marine sediment metagenome</name>
    <dbReference type="NCBI Taxonomy" id="412755"/>
    <lineage>
        <taxon>unclassified sequences</taxon>
        <taxon>metagenomes</taxon>
        <taxon>ecological metagenomes</taxon>
    </lineage>
</organism>
<comment type="caution">
    <text evidence="8">The sequence shown here is derived from an EMBL/GenBank/DDBJ whole genome shotgun (WGS) entry which is preliminary data.</text>
</comment>
<keyword evidence="3 6" id="KW-0812">Transmembrane</keyword>
<feature type="domain" description="Major facilitator superfamily (MFS) profile" evidence="7">
    <location>
        <begin position="14"/>
        <end position="454"/>
    </location>
</feature>
<dbReference type="PANTHER" id="PTHR23505:SF79">
    <property type="entry name" value="PROTEIN SPINSTER"/>
    <property type="match status" value="1"/>
</dbReference>
<gene>
    <name evidence="8" type="ORF">LCGC14_1025550</name>
</gene>
<evidence type="ECO:0000259" key="7">
    <source>
        <dbReference type="PROSITE" id="PS50850"/>
    </source>
</evidence>
<feature type="transmembrane region" description="Helical" evidence="6">
    <location>
        <begin position="303"/>
        <end position="324"/>
    </location>
</feature>
<dbReference type="Gene3D" id="1.20.1250.20">
    <property type="entry name" value="MFS general substrate transporter like domains"/>
    <property type="match status" value="1"/>
</dbReference>
<feature type="transmembrane region" description="Helical" evidence="6">
    <location>
        <begin position="429"/>
        <end position="450"/>
    </location>
</feature>
<keyword evidence="4 6" id="KW-1133">Transmembrane helix</keyword>
<evidence type="ECO:0000256" key="2">
    <source>
        <dbReference type="ARBA" id="ARBA00022448"/>
    </source>
</evidence>